<evidence type="ECO:0000256" key="13">
    <source>
        <dbReference type="ARBA" id="ARBA00023204"/>
    </source>
</evidence>
<feature type="domain" description="Helicase C-terminal" evidence="19">
    <location>
        <begin position="226"/>
        <end position="374"/>
    </location>
</feature>
<evidence type="ECO:0000259" key="19">
    <source>
        <dbReference type="PROSITE" id="PS51194"/>
    </source>
</evidence>
<dbReference type="SMART" id="SM00487">
    <property type="entry name" value="DEXDc"/>
    <property type="match status" value="1"/>
</dbReference>
<comment type="cofactor">
    <cofactor evidence="1">
        <name>Mg(2+)</name>
        <dbReference type="ChEBI" id="CHEBI:18420"/>
    </cofactor>
</comment>
<keyword evidence="4" id="KW-0479">Metal-binding</keyword>
<keyword evidence="10" id="KW-0067">ATP-binding</keyword>
<dbReference type="InterPro" id="IPR001650">
    <property type="entry name" value="Helicase_C-like"/>
</dbReference>
<evidence type="ECO:0000259" key="18">
    <source>
        <dbReference type="PROSITE" id="PS51192"/>
    </source>
</evidence>
<dbReference type="InterPro" id="IPR014001">
    <property type="entry name" value="Helicase_ATP-bd"/>
</dbReference>
<dbReference type="GO" id="GO:0016787">
    <property type="term" value="F:hydrolase activity"/>
    <property type="evidence" value="ECO:0007669"/>
    <property type="project" value="UniProtKB-KW"/>
</dbReference>
<comment type="cofactor">
    <cofactor evidence="2">
        <name>Zn(2+)</name>
        <dbReference type="ChEBI" id="CHEBI:29105"/>
    </cofactor>
</comment>
<accession>A0ABN8DCL3</accession>
<evidence type="ECO:0000313" key="20">
    <source>
        <dbReference type="EMBL" id="CAH0524221.1"/>
    </source>
</evidence>
<dbReference type="PROSITE" id="PS51192">
    <property type="entry name" value="HELICASE_ATP_BIND_1"/>
    <property type="match status" value="1"/>
</dbReference>
<name>A0ABN8DCL3_9VIBR</name>
<dbReference type="InterPro" id="IPR018982">
    <property type="entry name" value="RQC_domain"/>
</dbReference>
<dbReference type="Pfam" id="PF00570">
    <property type="entry name" value="HRDC"/>
    <property type="match status" value="1"/>
</dbReference>
<dbReference type="RefSeq" id="WP_237483147.1">
    <property type="nucleotide sequence ID" value="NZ_CAKLCM010000001.1"/>
</dbReference>
<sequence>MTAALLAEQSESQPSAQSILQSVFGYQEFRPGQEGVIDHALNGHDSLVILPTGGGKSLCYQIPALVRSGITLVISPLISLMKDQVDQLKANGVAAECINSTMSKESLVEVYRRMNSGKIKLIYVSPERVLMHDFLVRLQHSDLAMIAVDEAHCISQWGHDFRPEYAALGRLKEHFPSVPVMALTATADDATRKDIISRLNLTDHYEYLGSFDRPNIRYTLVEKHKPVSQIIRFLNENKGGSGIIYCGSRKKVEMLTEKLCNNHIRAASYHAGIDADERAYVQEAFQRDDVQIVVATVAFGMGINKPNVRFVAHFDIPRNIESYYQETGRAGRDGLPAEAVMLYDPADIGWLRRMLDEKDEGPQKQVESHKLNAMSAFAEAQTCRRQVLLNYFGEYSAKACGNCDICLDPPKHFDATEQAQKALSCVYRVNQSFGIGYVVEVLRGMSNIRIREHGHDKLTTYGLGRDHSHDYWVSIFRQLIHKGLLQQNITRNSTLQLTAEARPLLRGEHTLELAVPRLDTAERSAKSNKLISKQYDKKLFAKLRKLRKTIADQDGLPPYVVFSDATLMDMAEILPTSYGEMLAVNGVGERKLEKYADPFLDLIQEHLTHG</sequence>
<keyword evidence="6" id="KW-0227">DNA damage</keyword>
<evidence type="ECO:0000256" key="14">
    <source>
        <dbReference type="ARBA" id="ARBA00023235"/>
    </source>
</evidence>
<feature type="domain" description="Helicase ATP-binding" evidence="18">
    <location>
        <begin position="37"/>
        <end position="205"/>
    </location>
</feature>
<dbReference type="InterPro" id="IPR036388">
    <property type="entry name" value="WH-like_DNA-bd_sf"/>
</dbReference>
<evidence type="ECO:0000256" key="9">
    <source>
        <dbReference type="ARBA" id="ARBA00022833"/>
    </source>
</evidence>
<dbReference type="Proteomes" id="UP000838160">
    <property type="component" value="Unassembled WGS sequence"/>
</dbReference>
<dbReference type="PROSITE" id="PS50967">
    <property type="entry name" value="HRDC"/>
    <property type="match status" value="1"/>
</dbReference>
<dbReference type="Pfam" id="PF16124">
    <property type="entry name" value="RecQ_Zn_bind"/>
    <property type="match status" value="1"/>
</dbReference>
<keyword evidence="21" id="KW-1185">Reference proteome</keyword>
<gene>
    <name evidence="20" type="primary">recQ_1</name>
    <name evidence="20" type="ORF">VHP8226_00013</name>
</gene>
<dbReference type="EC" id="5.6.2.4" evidence="16"/>
<dbReference type="EMBL" id="CAKLCM010000001">
    <property type="protein sequence ID" value="CAH0524221.1"/>
    <property type="molecule type" value="Genomic_DNA"/>
</dbReference>
<proteinExistence type="inferred from homology"/>
<evidence type="ECO:0000256" key="16">
    <source>
        <dbReference type="NCBIfam" id="TIGR01389"/>
    </source>
</evidence>
<evidence type="ECO:0000256" key="7">
    <source>
        <dbReference type="ARBA" id="ARBA00022801"/>
    </source>
</evidence>
<dbReference type="NCBIfam" id="TIGR01389">
    <property type="entry name" value="recQ"/>
    <property type="match status" value="1"/>
</dbReference>
<dbReference type="SMART" id="SM00956">
    <property type="entry name" value="RQC"/>
    <property type="match status" value="1"/>
</dbReference>
<dbReference type="InterPro" id="IPR004589">
    <property type="entry name" value="DNA_helicase_ATP-dep_RecQ"/>
</dbReference>
<dbReference type="Gene3D" id="3.40.50.300">
    <property type="entry name" value="P-loop containing nucleotide triphosphate hydrolases"/>
    <property type="match status" value="2"/>
</dbReference>
<dbReference type="PANTHER" id="PTHR13710">
    <property type="entry name" value="DNA HELICASE RECQ FAMILY MEMBER"/>
    <property type="match status" value="1"/>
</dbReference>
<evidence type="ECO:0000256" key="15">
    <source>
        <dbReference type="ARBA" id="ARBA00034617"/>
    </source>
</evidence>
<dbReference type="InterPro" id="IPR044876">
    <property type="entry name" value="HRDC_dom_sf"/>
</dbReference>
<dbReference type="SUPFAM" id="SSF47819">
    <property type="entry name" value="HRDC-like"/>
    <property type="match status" value="1"/>
</dbReference>
<evidence type="ECO:0000259" key="17">
    <source>
        <dbReference type="PROSITE" id="PS50967"/>
    </source>
</evidence>
<dbReference type="SMART" id="SM00490">
    <property type="entry name" value="HELICc"/>
    <property type="match status" value="1"/>
</dbReference>
<evidence type="ECO:0000256" key="1">
    <source>
        <dbReference type="ARBA" id="ARBA00001946"/>
    </source>
</evidence>
<dbReference type="SMART" id="SM00341">
    <property type="entry name" value="HRDC"/>
    <property type="match status" value="1"/>
</dbReference>
<protein>
    <recommendedName>
        <fullName evidence="16">DNA helicase RecQ</fullName>
        <ecNumber evidence="16">5.6.2.4</ecNumber>
    </recommendedName>
</protein>
<keyword evidence="11" id="KW-0238">DNA-binding</keyword>
<comment type="catalytic activity">
    <reaction evidence="15">
        <text>Couples ATP hydrolysis with the unwinding of duplex DNA by translocating in the 3'-5' direction.</text>
        <dbReference type="EC" id="5.6.2.4"/>
    </reaction>
</comment>
<feature type="domain" description="HRDC" evidence="17">
    <location>
        <begin position="533"/>
        <end position="610"/>
    </location>
</feature>
<dbReference type="InterPro" id="IPR006293">
    <property type="entry name" value="DNA_helicase_ATP-dep_RecQ_bac"/>
</dbReference>
<organism evidence="20 21">
    <name type="scientific">Vibrio hippocampi</name>
    <dbReference type="NCBI Taxonomy" id="654686"/>
    <lineage>
        <taxon>Bacteria</taxon>
        <taxon>Pseudomonadati</taxon>
        <taxon>Pseudomonadota</taxon>
        <taxon>Gammaproteobacteria</taxon>
        <taxon>Vibrionales</taxon>
        <taxon>Vibrionaceae</taxon>
        <taxon>Vibrio</taxon>
    </lineage>
</organism>
<dbReference type="Gene3D" id="1.10.150.80">
    <property type="entry name" value="HRDC domain"/>
    <property type="match status" value="1"/>
</dbReference>
<dbReference type="CDD" id="cd18794">
    <property type="entry name" value="SF2_C_RecQ"/>
    <property type="match status" value="1"/>
</dbReference>
<keyword evidence="13" id="KW-0234">DNA repair</keyword>
<dbReference type="CDD" id="cd17920">
    <property type="entry name" value="DEXHc_RecQ"/>
    <property type="match status" value="1"/>
</dbReference>
<comment type="similarity">
    <text evidence="3">Belongs to the helicase family. RecQ subfamily.</text>
</comment>
<evidence type="ECO:0000256" key="10">
    <source>
        <dbReference type="ARBA" id="ARBA00022840"/>
    </source>
</evidence>
<dbReference type="InterPro" id="IPR027417">
    <property type="entry name" value="P-loop_NTPase"/>
</dbReference>
<dbReference type="InterPro" id="IPR002121">
    <property type="entry name" value="HRDC_dom"/>
</dbReference>
<dbReference type="InterPro" id="IPR010997">
    <property type="entry name" value="HRDC-like_sf"/>
</dbReference>
<reference evidence="20" key="1">
    <citation type="submission" date="2021-12" db="EMBL/GenBank/DDBJ databases">
        <authorList>
            <person name="Rodrigo-Torres L."/>
            <person name="Arahal R. D."/>
            <person name="Lucena T."/>
        </authorList>
    </citation>
    <scope>NUCLEOTIDE SEQUENCE</scope>
    <source>
        <strain evidence="20">CECT 8226</strain>
    </source>
</reference>
<keyword evidence="8 20" id="KW-0347">Helicase</keyword>
<dbReference type="Pfam" id="PF00271">
    <property type="entry name" value="Helicase_C"/>
    <property type="match status" value="1"/>
</dbReference>
<dbReference type="GO" id="GO:0003678">
    <property type="term" value="F:DNA helicase activity"/>
    <property type="evidence" value="ECO:0007669"/>
    <property type="project" value="UniProtKB-EC"/>
</dbReference>
<dbReference type="SUPFAM" id="SSF52540">
    <property type="entry name" value="P-loop containing nucleoside triphosphate hydrolases"/>
    <property type="match status" value="2"/>
</dbReference>
<dbReference type="Pfam" id="PF09382">
    <property type="entry name" value="RQC"/>
    <property type="match status" value="1"/>
</dbReference>
<evidence type="ECO:0000256" key="4">
    <source>
        <dbReference type="ARBA" id="ARBA00022723"/>
    </source>
</evidence>
<keyword evidence="7 20" id="KW-0378">Hydrolase</keyword>
<dbReference type="NCBIfam" id="NF008279">
    <property type="entry name" value="PRK11057.1"/>
    <property type="match status" value="1"/>
</dbReference>
<comment type="caution">
    <text evidence="20">The sequence shown here is derived from an EMBL/GenBank/DDBJ whole genome shotgun (WGS) entry which is preliminary data.</text>
</comment>
<keyword evidence="9" id="KW-0862">Zinc</keyword>
<dbReference type="InterPro" id="IPR032284">
    <property type="entry name" value="RecQ_Zn-bd"/>
</dbReference>
<evidence type="ECO:0000256" key="11">
    <source>
        <dbReference type="ARBA" id="ARBA00023125"/>
    </source>
</evidence>
<dbReference type="PROSITE" id="PS51194">
    <property type="entry name" value="HELICASE_CTER"/>
    <property type="match status" value="1"/>
</dbReference>
<keyword evidence="5" id="KW-0547">Nucleotide-binding</keyword>
<dbReference type="PANTHER" id="PTHR13710:SF105">
    <property type="entry name" value="ATP-DEPENDENT DNA HELICASE Q1"/>
    <property type="match status" value="1"/>
</dbReference>
<dbReference type="Pfam" id="PF00270">
    <property type="entry name" value="DEAD"/>
    <property type="match status" value="1"/>
</dbReference>
<evidence type="ECO:0000256" key="12">
    <source>
        <dbReference type="ARBA" id="ARBA00023172"/>
    </source>
</evidence>
<evidence type="ECO:0000256" key="5">
    <source>
        <dbReference type="ARBA" id="ARBA00022741"/>
    </source>
</evidence>
<evidence type="ECO:0000256" key="2">
    <source>
        <dbReference type="ARBA" id="ARBA00001947"/>
    </source>
</evidence>
<evidence type="ECO:0000256" key="8">
    <source>
        <dbReference type="ARBA" id="ARBA00022806"/>
    </source>
</evidence>
<dbReference type="Gene3D" id="1.10.10.10">
    <property type="entry name" value="Winged helix-like DNA-binding domain superfamily/Winged helix DNA-binding domain"/>
    <property type="match status" value="1"/>
</dbReference>
<evidence type="ECO:0000256" key="3">
    <source>
        <dbReference type="ARBA" id="ARBA00005446"/>
    </source>
</evidence>
<evidence type="ECO:0000313" key="21">
    <source>
        <dbReference type="Proteomes" id="UP000838160"/>
    </source>
</evidence>
<keyword evidence="12" id="KW-0233">DNA recombination</keyword>
<evidence type="ECO:0000256" key="6">
    <source>
        <dbReference type="ARBA" id="ARBA00022763"/>
    </source>
</evidence>
<dbReference type="NCBIfam" id="TIGR00614">
    <property type="entry name" value="recQ_fam"/>
    <property type="match status" value="1"/>
</dbReference>
<keyword evidence="14" id="KW-0413">Isomerase</keyword>
<dbReference type="InterPro" id="IPR011545">
    <property type="entry name" value="DEAD/DEAH_box_helicase_dom"/>
</dbReference>